<keyword evidence="4 11" id="KW-0812">Transmembrane</keyword>
<reference evidence="13 14" key="1">
    <citation type="submission" date="2022-05" db="EMBL/GenBank/DDBJ databases">
        <authorList>
            <consortium name="Genoscope - CEA"/>
            <person name="William W."/>
        </authorList>
    </citation>
    <scope>NUCLEOTIDE SEQUENCE [LARGE SCALE GENOMIC DNA]</scope>
</reference>
<keyword evidence="8 12" id="KW-0472">Membrane</keyword>
<evidence type="ECO:0000256" key="10">
    <source>
        <dbReference type="ARBA" id="ARBA00023303"/>
    </source>
</evidence>
<keyword evidence="9 11" id="KW-0739">Sodium transport</keyword>
<evidence type="ECO:0000313" key="14">
    <source>
        <dbReference type="Proteomes" id="UP001159428"/>
    </source>
</evidence>
<accession>A0AAU9X8S8</accession>
<dbReference type="GO" id="GO:0015280">
    <property type="term" value="F:ligand-gated sodium channel activity"/>
    <property type="evidence" value="ECO:0007669"/>
    <property type="project" value="TreeGrafter"/>
</dbReference>
<keyword evidence="3 11" id="KW-0894">Sodium channel</keyword>
<dbReference type="Proteomes" id="UP001159428">
    <property type="component" value="Unassembled WGS sequence"/>
</dbReference>
<dbReference type="PRINTS" id="PR01078">
    <property type="entry name" value="AMINACHANNEL"/>
</dbReference>
<dbReference type="Pfam" id="PF00858">
    <property type="entry name" value="ASC"/>
    <property type="match status" value="1"/>
</dbReference>
<evidence type="ECO:0000256" key="7">
    <source>
        <dbReference type="ARBA" id="ARBA00023065"/>
    </source>
</evidence>
<gene>
    <name evidence="13" type="ORF">PMEA_00018836</name>
</gene>
<evidence type="ECO:0000256" key="11">
    <source>
        <dbReference type="RuleBase" id="RU000679"/>
    </source>
</evidence>
<dbReference type="Gene3D" id="2.60.470.10">
    <property type="entry name" value="Acid-sensing ion channels like domains"/>
    <property type="match status" value="1"/>
</dbReference>
<evidence type="ECO:0000256" key="2">
    <source>
        <dbReference type="ARBA" id="ARBA00022448"/>
    </source>
</evidence>
<evidence type="ECO:0000256" key="4">
    <source>
        <dbReference type="ARBA" id="ARBA00022692"/>
    </source>
</evidence>
<dbReference type="EMBL" id="CALNXJ010000033">
    <property type="protein sequence ID" value="CAH3139497.1"/>
    <property type="molecule type" value="Genomic_DNA"/>
</dbReference>
<comment type="caution">
    <text evidence="13">The sequence shown here is derived from an EMBL/GenBank/DDBJ whole genome shotgun (WGS) entry which is preliminary data.</text>
</comment>
<name>A0AAU9X8S8_9CNID</name>
<keyword evidence="10 11" id="KW-0407">Ion channel</keyword>
<evidence type="ECO:0000256" key="6">
    <source>
        <dbReference type="ARBA" id="ARBA00023053"/>
    </source>
</evidence>
<evidence type="ECO:0000256" key="3">
    <source>
        <dbReference type="ARBA" id="ARBA00022461"/>
    </source>
</evidence>
<evidence type="ECO:0000256" key="9">
    <source>
        <dbReference type="ARBA" id="ARBA00023201"/>
    </source>
</evidence>
<evidence type="ECO:0000256" key="1">
    <source>
        <dbReference type="ARBA" id="ARBA00004141"/>
    </source>
</evidence>
<dbReference type="GO" id="GO:0005886">
    <property type="term" value="C:plasma membrane"/>
    <property type="evidence" value="ECO:0007669"/>
    <property type="project" value="TreeGrafter"/>
</dbReference>
<keyword evidence="7 11" id="KW-0406">Ion transport</keyword>
<evidence type="ECO:0000313" key="13">
    <source>
        <dbReference type="EMBL" id="CAH3139497.1"/>
    </source>
</evidence>
<dbReference type="PANTHER" id="PTHR11690">
    <property type="entry name" value="AMILORIDE-SENSITIVE SODIUM CHANNEL-RELATED"/>
    <property type="match status" value="1"/>
</dbReference>
<dbReference type="AlphaFoldDB" id="A0AAU9X8S8"/>
<sequence>MAFLKHKVDAEGIEDGTILRRSNVDMRDSETEHRDVEGWKSFAEDTTLHGARFFFADNFFRRLLWIAAVLGCAIFCNYQVYTFVRHFYERPFNTKITFDRDNDENAFPFPAVTLCNLNALNKRKLIKSLTNVYGQATVDKKLQDMYLIIRRSKAAFTKEFKKRNPEFFHRSQTVNETQTNFWIAGDDMEDMLLPTSPEFSSCSINGKQCNAHNFTSSLSAFHGLKCHTFNSAEGGNPLLNTTVAGLPSGLRLRLNIERDEYIPIPWRPSVGILLLIHEQKTFLPVEEFGIIIQPGMSSLCAIKRRKIINLEKPYATNCRKGSLRFDRDFAYTKPACMVNCRNDYIIKACGCTVIKFQANRPIPICAVNDSILCVFPSYENFGTSSEKSACERKCGEPCEYVEYKTSLSYSGLQRDAFIEQLMFSLNNTEKSGMELEMYKPFLNMTEEQREKFVDENIISLDIYFEDLSVEIVEQKPVFETWALIGNLGGTFGLFLGMSFLTLLESFDFVFRRILHLFKATKNKKSLASDR</sequence>
<dbReference type="Gene3D" id="1.10.287.770">
    <property type="entry name" value="YojJ-like"/>
    <property type="match status" value="1"/>
</dbReference>
<comment type="subcellular location">
    <subcellularLocation>
        <location evidence="1">Membrane</location>
        <topology evidence="1">Multi-pass membrane protein</topology>
    </subcellularLocation>
</comment>
<organism evidence="13 14">
    <name type="scientific">Pocillopora meandrina</name>
    <dbReference type="NCBI Taxonomy" id="46732"/>
    <lineage>
        <taxon>Eukaryota</taxon>
        <taxon>Metazoa</taxon>
        <taxon>Cnidaria</taxon>
        <taxon>Anthozoa</taxon>
        <taxon>Hexacorallia</taxon>
        <taxon>Scleractinia</taxon>
        <taxon>Astrocoeniina</taxon>
        <taxon>Pocilloporidae</taxon>
        <taxon>Pocillopora</taxon>
    </lineage>
</organism>
<feature type="transmembrane region" description="Helical" evidence="12">
    <location>
        <begin position="63"/>
        <end position="81"/>
    </location>
</feature>
<evidence type="ECO:0000256" key="8">
    <source>
        <dbReference type="ARBA" id="ARBA00023136"/>
    </source>
</evidence>
<keyword evidence="6" id="KW-0915">Sodium</keyword>
<dbReference type="InterPro" id="IPR001873">
    <property type="entry name" value="ENaC"/>
</dbReference>
<keyword evidence="14" id="KW-1185">Reference proteome</keyword>
<comment type="similarity">
    <text evidence="11">Belongs to the amiloride-sensitive sodium channel (TC 1.A.6) family.</text>
</comment>
<evidence type="ECO:0000256" key="12">
    <source>
        <dbReference type="SAM" id="Phobius"/>
    </source>
</evidence>
<keyword evidence="2 11" id="KW-0813">Transport</keyword>
<dbReference type="PANTHER" id="PTHR11690:SF300">
    <property type="entry name" value="PICKPOCKET PROTEIN 19"/>
    <property type="match status" value="1"/>
</dbReference>
<proteinExistence type="inferred from homology"/>
<evidence type="ECO:0000256" key="5">
    <source>
        <dbReference type="ARBA" id="ARBA00022989"/>
    </source>
</evidence>
<feature type="transmembrane region" description="Helical" evidence="12">
    <location>
        <begin position="481"/>
        <end position="503"/>
    </location>
</feature>
<keyword evidence="5 12" id="KW-1133">Transmembrane helix</keyword>
<protein>
    <submittedName>
        <fullName evidence="13">Uncharacterized protein</fullName>
    </submittedName>
</protein>